<dbReference type="InterPro" id="IPR045864">
    <property type="entry name" value="aa-tRNA-synth_II/BPL/LPL"/>
</dbReference>
<evidence type="ECO:0000313" key="8">
    <source>
        <dbReference type="EMBL" id="BBD76379.1"/>
    </source>
</evidence>
<gene>
    <name evidence="6 8" type="primary">lipB</name>
    <name evidence="8" type="ORF">HPTL_0109</name>
</gene>
<evidence type="ECO:0000259" key="7">
    <source>
        <dbReference type="PROSITE" id="PS51733"/>
    </source>
</evidence>
<keyword evidence="3 6" id="KW-0808">Transferase</keyword>
<dbReference type="PANTHER" id="PTHR10993">
    <property type="entry name" value="OCTANOYLTRANSFERASE"/>
    <property type="match status" value="1"/>
</dbReference>
<dbReference type="PANTHER" id="PTHR10993:SF7">
    <property type="entry name" value="LIPOYLTRANSFERASE 2, MITOCHONDRIAL-RELATED"/>
    <property type="match status" value="1"/>
</dbReference>
<dbReference type="InterPro" id="IPR020605">
    <property type="entry name" value="Octanoyltransferase_CS"/>
</dbReference>
<feature type="site" description="Lowers pKa of active site Cys" evidence="6">
    <location>
        <position position="147"/>
    </location>
</feature>
<evidence type="ECO:0000313" key="9">
    <source>
        <dbReference type="Proteomes" id="UP000262004"/>
    </source>
</evidence>
<dbReference type="PROSITE" id="PS51733">
    <property type="entry name" value="BPL_LPL_CATALYTIC"/>
    <property type="match status" value="1"/>
</dbReference>
<dbReference type="Gene3D" id="3.30.930.10">
    <property type="entry name" value="Bira Bifunctional Protein, Domain 2"/>
    <property type="match status" value="1"/>
</dbReference>
<feature type="binding site" evidence="6">
    <location>
        <begin position="150"/>
        <end position="152"/>
    </location>
    <ligand>
        <name>substrate</name>
    </ligand>
</feature>
<keyword evidence="4 6" id="KW-0012">Acyltransferase</keyword>
<comment type="pathway">
    <text evidence="1 6">Protein modification; protein lipoylation via endogenous pathway; protein N(6)-(lipoyl)lysine from octanoyl-[acyl-carrier-protein]: step 1/2.</text>
</comment>
<feature type="active site" description="Acyl-thioester intermediate" evidence="6">
    <location>
        <position position="181"/>
    </location>
</feature>
<evidence type="ECO:0000256" key="1">
    <source>
        <dbReference type="ARBA" id="ARBA00004821"/>
    </source>
</evidence>
<dbReference type="Pfam" id="PF21948">
    <property type="entry name" value="LplA-B_cat"/>
    <property type="match status" value="1"/>
</dbReference>
<dbReference type="SUPFAM" id="SSF55681">
    <property type="entry name" value="Class II aaRS and biotin synthetases"/>
    <property type="match status" value="1"/>
</dbReference>
<name>A0A2Z6DVK4_HYDTE</name>
<dbReference type="UniPathway" id="UPA00538">
    <property type="reaction ID" value="UER00592"/>
</dbReference>
<dbReference type="HAMAP" id="MF_00013">
    <property type="entry name" value="LipB"/>
    <property type="match status" value="1"/>
</dbReference>
<keyword evidence="8" id="KW-0436">Ligase</keyword>
<dbReference type="GO" id="GO:0016874">
    <property type="term" value="F:ligase activity"/>
    <property type="evidence" value="ECO:0007669"/>
    <property type="project" value="UniProtKB-KW"/>
</dbReference>
<feature type="binding site" evidence="6">
    <location>
        <begin position="163"/>
        <end position="165"/>
    </location>
    <ligand>
        <name>substrate</name>
    </ligand>
</feature>
<dbReference type="EC" id="2.3.1.181" evidence="6"/>
<dbReference type="GO" id="GO:0005737">
    <property type="term" value="C:cytoplasm"/>
    <property type="evidence" value="ECO:0007669"/>
    <property type="project" value="UniProtKB-SubCell"/>
</dbReference>
<evidence type="ECO:0000256" key="6">
    <source>
        <dbReference type="HAMAP-Rule" id="MF_00013"/>
    </source>
</evidence>
<evidence type="ECO:0000256" key="2">
    <source>
        <dbReference type="ARBA" id="ARBA00022490"/>
    </source>
</evidence>
<keyword evidence="2 6" id="KW-0963">Cytoplasm</keyword>
<dbReference type="InterPro" id="IPR000544">
    <property type="entry name" value="Octanoyltransferase"/>
</dbReference>
<comment type="miscellaneous">
    <text evidence="6">In the reaction, the free carboxyl group of octanoic acid is attached via an amide linkage to the epsilon-amino group of a specific lysine residue of lipoyl domains of lipoate-dependent enzymes.</text>
</comment>
<comment type="catalytic activity">
    <reaction evidence="6">
        <text>octanoyl-[ACP] + L-lysyl-[protein] = N(6)-octanoyl-L-lysyl-[protein] + holo-[ACP] + H(+)</text>
        <dbReference type="Rhea" id="RHEA:17665"/>
        <dbReference type="Rhea" id="RHEA-COMP:9636"/>
        <dbReference type="Rhea" id="RHEA-COMP:9685"/>
        <dbReference type="Rhea" id="RHEA-COMP:9752"/>
        <dbReference type="Rhea" id="RHEA-COMP:9928"/>
        <dbReference type="ChEBI" id="CHEBI:15378"/>
        <dbReference type="ChEBI" id="CHEBI:29969"/>
        <dbReference type="ChEBI" id="CHEBI:64479"/>
        <dbReference type="ChEBI" id="CHEBI:78463"/>
        <dbReference type="ChEBI" id="CHEBI:78809"/>
        <dbReference type="EC" id="2.3.1.181"/>
    </reaction>
</comment>
<dbReference type="GO" id="GO:0009249">
    <property type="term" value="P:protein lipoylation"/>
    <property type="evidence" value="ECO:0007669"/>
    <property type="project" value="InterPro"/>
</dbReference>
<organism evidence="8 9">
    <name type="scientific">Hydrogenophilus thermoluteolus</name>
    <name type="common">Pseudomonas hydrogenothermophila</name>
    <dbReference type="NCBI Taxonomy" id="297"/>
    <lineage>
        <taxon>Bacteria</taxon>
        <taxon>Pseudomonadati</taxon>
        <taxon>Pseudomonadota</taxon>
        <taxon>Hydrogenophilia</taxon>
        <taxon>Hydrogenophilales</taxon>
        <taxon>Hydrogenophilaceae</taxon>
        <taxon>Hydrogenophilus</taxon>
    </lineage>
</organism>
<proteinExistence type="inferred from homology"/>
<sequence length="224" mass="24570">MAEPLAAVTLRDETHYAAWWGRVPYEAMWRRMQAYTAACDDASPDWLWCVEHDPVYTLGLAGRETHLTPAARASGTPVVRCDRGGQVTWHGPGQLVVYTLWDLRRRGLTVRALVALLEEAVIRLLADHGIRGERKPGAPGVYVDGAKIAALGLKVRHGRCYHGLSLNVANDLEPFARIDPCGYPGLAVTRTADWGWNPPLTAAAEALADYLPPGNWTWCAPPAI</sequence>
<feature type="binding site" evidence="6">
    <location>
        <begin position="83"/>
        <end position="90"/>
    </location>
    <ligand>
        <name>substrate</name>
    </ligand>
</feature>
<keyword evidence="9" id="KW-1185">Reference proteome</keyword>
<dbReference type="InterPro" id="IPR004143">
    <property type="entry name" value="BPL_LPL_catalytic"/>
</dbReference>
<feature type="domain" description="BPL/LPL catalytic" evidence="7">
    <location>
        <begin position="41"/>
        <end position="215"/>
    </location>
</feature>
<comment type="similarity">
    <text evidence="6">Belongs to the LipB family.</text>
</comment>
<accession>A0A2Z6DVK4</accession>
<comment type="subcellular location">
    <subcellularLocation>
        <location evidence="6">Cytoplasm</location>
    </subcellularLocation>
</comment>
<dbReference type="NCBIfam" id="NF010922">
    <property type="entry name" value="PRK14342.1"/>
    <property type="match status" value="1"/>
</dbReference>
<evidence type="ECO:0000256" key="4">
    <source>
        <dbReference type="ARBA" id="ARBA00023315"/>
    </source>
</evidence>
<dbReference type="GO" id="GO:0033819">
    <property type="term" value="F:lipoyl(octanoyl) transferase activity"/>
    <property type="evidence" value="ECO:0007669"/>
    <property type="project" value="UniProtKB-EC"/>
</dbReference>
<dbReference type="KEGG" id="htl:HPTL_0109"/>
<dbReference type="AlphaFoldDB" id="A0A2Z6DVK4"/>
<dbReference type="CDD" id="cd16444">
    <property type="entry name" value="LipB"/>
    <property type="match status" value="1"/>
</dbReference>
<dbReference type="Proteomes" id="UP000262004">
    <property type="component" value="Chromosome"/>
</dbReference>
<comment type="function">
    <text evidence="5 6">Catalyzes the transfer of endogenously produced octanoic acid from octanoyl-acyl-carrier-protein onto the lipoyl domains of lipoate-dependent enzymes. Lipoyl-ACP can also act as a substrate although octanoyl-ACP is likely to be the physiological substrate.</text>
</comment>
<dbReference type="FunFam" id="3.30.930.10:FF:000020">
    <property type="entry name" value="Octanoyltransferase"/>
    <property type="match status" value="1"/>
</dbReference>
<reference evidence="8 9" key="1">
    <citation type="submission" date="2018-04" db="EMBL/GenBank/DDBJ databases">
        <title>Complete genome sequence of Hydrogenophilus thermoluteolus TH-1.</title>
        <authorList>
            <person name="Arai H."/>
        </authorList>
    </citation>
    <scope>NUCLEOTIDE SEQUENCE [LARGE SCALE GENOMIC DNA]</scope>
    <source>
        <strain evidence="8 9">TH-1</strain>
    </source>
</reference>
<evidence type="ECO:0000256" key="5">
    <source>
        <dbReference type="ARBA" id="ARBA00024732"/>
    </source>
</evidence>
<protein>
    <recommendedName>
        <fullName evidence="6">Octanoyltransferase</fullName>
        <ecNumber evidence="6">2.3.1.181</ecNumber>
    </recommendedName>
    <alternativeName>
        <fullName evidence="6">Lipoate-protein ligase B</fullName>
    </alternativeName>
    <alternativeName>
        <fullName evidence="6">Lipoyl/octanoyl transferase</fullName>
    </alternativeName>
    <alternativeName>
        <fullName evidence="6">Octanoyl-[acyl-carrier-protein]-protein N-octanoyltransferase</fullName>
    </alternativeName>
</protein>
<evidence type="ECO:0000256" key="3">
    <source>
        <dbReference type="ARBA" id="ARBA00022679"/>
    </source>
</evidence>
<dbReference type="PROSITE" id="PS01313">
    <property type="entry name" value="LIPB"/>
    <property type="match status" value="1"/>
</dbReference>
<dbReference type="NCBIfam" id="TIGR00214">
    <property type="entry name" value="lipB"/>
    <property type="match status" value="1"/>
</dbReference>
<dbReference type="EMBL" id="AP018558">
    <property type="protein sequence ID" value="BBD76379.1"/>
    <property type="molecule type" value="Genomic_DNA"/>
</dbReference>